<keyword evidence="3" id="KW-0285">Flavoprotein</keyword>
<dbReference type="AlphaFoldDB" id="A0A6G5R716"/>
<evidence type="ECO:0000259" key="6">
    <source>
        <dbReference type="Pfam" id="PF05199"/>
    </source>
</evidence>
<comment type="cofactor">
    <cofactor evidence="1">
        <name>FAD</name>
        <dbReference type="ChEBI" id="CHEBI:57692"/>
    </cofactor>
</comment>
<evidence type="ECO:0000256" key="2">
    <source>
        <dbReference type="ARBA" id="ARBA00010790"/>
    </source>
</evidence>
<gene>
    <name evidence="7" type="ORF">CEB94_00835</name>
</gene>
<evidence type="ECO:0000256" key="4">
    <source>
        <dbReference type="ARBA" id="ARBA00022827"/>
    </source>
</evidence>
<protein>
    <recommendedName>
        <fullName evidence="6">Glucose-methanol-choline oxidoreductase C-terminal domain-containing protein</fullName>
    </recommendedName>
</protein>
<reference evidence="7 8" key="1">
    <citation type="submission" date="2017-06" db="EMBL/GenBank/DDBJ databases">
        <title>Complete Genome Sequence of Streptomyces hawaiiensis NRRL 15010 and insights into acyldepsipeptides biosynthesis.</title>
        <authorList>
            <person name="Mariita R.M."/>
            <person name="Sello J.K."/>
        </authorList>
    </citation>
    <scope>NUCLEOTIDE SEQUENCE [LARGE SCALE GENOMIC DNA]</scope>
    <source>
        <strain evidence="7 8">ATCC 12236</strain>
    </source>
</reference>
<evidence type="ECO:0000256" key="1">
    <source>
        <dbReference type="ARBA" id="ARBA00001974"/>
    </source>
</evidence>
<dbReference type="PANTHER" id="PTHR42784">
    <property type="entry name" value="PYRANOSE 2-OXIDASE"/>
    <property type="match status" value="1"/>
</dbReference>
<proteinExistence type="inferred from homology"/>
<feature type="domain" description="Glucose-methanol-choline oxidoreductase C-terminal" evidence="6">
    <location>
        <begin position="454"/>
        <end position="565"/>
    </location>
</feature>
<evidence type="ECO:0000256" key="5">
    <source>
        <dbReference type="ARBA" id="ARBA00023002"/>
    </source>
</evidence>
<keyword evidence="4" id="KW-0274">FAD</keyword>
<evidence type="ECO:0000256" key="3">
    <source>
        <dbReference type="ARBA" id="ARBA00022630"/>
    </source>
</evidence>
<dbReference type="Proteomes" id="UP000495940">
    <property type="component" value="Chromosome"/>
</dbReference>
<keyword evidence="5" id="KW-0560">Oxidoreductase</keyword>
<dbReference type="InterPro" id="IPR036188">
    <property type="entry name" value="FAD/NAD-bd_sf"/>
</dbReference>
<dbReference type="Gene3D" id="3.50.50.60">
    <property type="entry name" value="FAD/NAD(P)-binding domain"/>
    <property type="match status" value="2"/>
</dbReference>
<dbReference type="KEGG" id="shaw:CEB94_00835"/>
<organism evidence="7 8">
    <name type="scientific">Streptomyces hawaiiensis</name>
    <dbReference type="NCBI Taxonomy" id="67305"/>
    <lineage>
        <taxon>Bacteria</taxon>
        <taxon>Bacillati</taxon>
        <taxon>Actinomycetota</taxon>
        <taxon>Actinomycetes</taxon>
        <taxon>Kitasatosporales</taxon>
        <taxon>Streptomycetaceae</taxon>
        <taxon>Streptomyces</taxon>
    </lineage>
</organism>
<accession>A0A6G5R716</accession>
<dbReference type="PANTHER" id="PTHR42784:SF1">
    <property type="entry name" value="PYRANOSE 2-OXIDASE"/>
    <property type="match status" value="1"/>
</dbReference>
<dbReference type="EMBL" id="CP021978">
    <property type="protein sequence ID" value="QCD53619.1"/>
    <property type="molecule type" value="Genomic_DNA"/>
</dbReference>
<dbReference type="Pfam" id="PF05199">
    <property type="entry name" value="GMC_oxred_C"/>
    <property type="match status" value="1"/>
</dbReference>
<dbReference type="SUPFAM" id="SSF51905">
    <property type="entry name" value="FAD/NAD(P)-binding domain"/>
    <property type="match status" value="1"/>
</dbReference>
<name>A0A6G5R716_9ACTN</name>
<evidence type="ECO:0000313" key="8">
    <source>
        <dbReference type="Proteomes" id="UP000495940"/>
    </source>
</evidence>
<comment type="similarity">
    <text evidence="2">Belongs to the GMC oxidoreductase family.</text>
</comment>
<dbReference type="InterPro" id="IPR007867">
    <property type="entry name" value="GMC_OxRtase_C"/>
</dbReference>
<sequence>MPNAGQPVHEVSCCAAPSNASTEPSAACPKVPPLVPAGRDPVAKHYFKELNEVRHQQYDVVIVGGGAVGAAVLERLVGRTGGGMRVLVLEKGGFLLPEHVQNMDPRFQRLMQKAICSPWRLKNPKGYDLAPQIPYLGGRALFWSTWIPQPSREQMPDWPEAVTDDLDRYWEPAKEFLGAVLPHEMGQEFRTFQPRLQERLRMGLDRELFPPRIQAPGFEVALASKATTSRLGYRKFSPVPVFVEAVETHPGCVDVVTGCEVLEVRHTGHRHTGCHCREGVRRATEVSTTQGRLSLGEETALVLANGIIESTGLLMDSFAGVLPEFTGTNLGGHVASWFSARVPRRAWPGLEEEGLQIGCLYLRGEVYPSDGPRRDFHIHLMGASNPHPKDSLPDLYRLIPDSFDQEFLQQLSDPDHIGFLVHCLGEWRSTPKDMGGSRVYVQHGETVLDIRPSATDMALRTAMDEAAQEVVRSVLARGVDPCAVEYWHQGSDGRPGAWSSRIPEGRMKEALVHESGTLWMGTDPAESVTDINCRLHHVDNVYVAGAATFPTSGSWNPTLAAVALGQRLADHLLARRRKGGFA</sequence>
<keyword evidence="8" id="KW-1185">Reference proteome</keyword>
<dbReference type="GO" id="GO:0016614">
    <property type="term" value="F:oxidoreductase activity, acting on CH-OH group of donors"/>
    <property type="evidence" value="ECO:0007669"/>
    <property type="project" value="InterPro"/>
</dbReference>
<evidence type="ECO:0000313" key="7">
    <source>
        <dbReference type="EMBL" id="QCD53619.1"/>
    </source>
</evidence>
<dbReference type="InterPro" id="IPR051473">
    <property type="entry name" value="P2Ox-like"/>
</dbReference>